<dbReference type="PANTHER" id="PTHR33979">
    <property type="entry name" value="OS02G0221600 PROTEIN"/>
    <property type="match status" value="1"/>
</dbReference>
<feature type="transmembrane region" description="Helical" evidence="1">
    <location>
        <begin position="123"/>
        <end position="139"/>
    </location>
</feature>
<dbReference type="EMBL" id="QTTN01000016">
    <property type="protein sequence ID" value="REE83950.1"/>
    <property type="molecule type" value="Genomic_DNA"/>
</dbReference>
<keyword evidence="1" id="KW-1133">Transmembrane helix</keyword>
<feature type="transmembrane region" description="Helical" evidence="1">
    <location>
        <begin position="100"/>
        <end position="117"/>
    </location>
</feature>
<organism evidence="2 3">
    <name type="scientific">Paenibacillus taihuensis</name>
    <dbReference type="NCBI Taxonomy" id="1156355"/>
    <lineage>
        <taxon>Bacteria</taxon>
        <taxon>Bacillati</taxon>
        <taxon>Bacillota</taxon>
        <taxon>Bacilli</taxon>
        <taxon>Bacillales</taxon>
        <taxon>Paenibacillaceae</taxon>
        <taxon>Paenibacillus</taxon>
    </lineage>
</organism>
<reference evidence="2 3" key="1">
    <citation type="submission" date="2018-08" db="EMBL/GenBank/DDBJ databases">
        <title>Genomic Encyclopedia of Type Strains, Phase III (KMG-III): the genomes of soil and plant-associated and newly described type strains.</title>
        <authorList>
            <person name="Whitman W."/>
        </authorList>
    </citation>
    <scope>NUCLEOTIDE SEQUENCE [LARGE SCALE GENOMIC DNA]</scope>
    <source>
        <strain evidence="2 3">CGMCC 1.10966</strain>
    </source>
</reference>
<dbReference type="InterPro" id="IPR049500">
    <property type="entry name" value="Peptidase_M50B-like"/>
</dbReference>
<feature type="transmembrane region" description="Helical" evidence="1">
    <location>
        <begin position="6"/>
        <end position="25"/>
    </location>
</feature>
<sequence>MNWKYIGYFALAFIVIHIPIIGPFFRIANTLIHESSHAIVSLILQGKVLQIRLFANTEGVTYTMSSSYLASMVTSAAGYVGSSLAAYGLSLLCARGKHTVTLWFFAILAAVNVLLWVRNLFGVVWLLIFIALLVFALWRKGNWVSALSIGLFAFVLAESVSSSYTILWLSLHTPAGAGDAAGLANKTGLPAGFWGIFFMLQASLLGYLSVRTVLRKKKGLGRGSARVATPPM</sequence>
<evidence type="ECO:0000313" key="3">
    <source>
        <dbReference type="Proteomes" id="UP000256304"/>
    </source>
</evidence>
<keyword evidence="3" id="KW-1185">Reference proteome</keyword>
<keyword evidence="1" id="KW-0812">Transmembrane</keyword>
<gene>
    <name evidence="2" type="ORF">A8990_116129</name>
</gene>
<name>A0A3D9RVD0_9BACL</name>
<keyword evidence="1" id="KW-0472">Membrane</keyword>
<dbReference type="RefSeq" id="WP_181909592.1">
    <property type="nucleotide sequence ID" value="NZ_QTTN01000016.1"/>
</dbReference>
<evidence type="ECO:0000313" key="2">
    <source>
        <dbReference type="EMBL" id="REE83950.1"/>
    </source>
</evidence>
<proteinExistence type="predicted"/>
<feature type="transmembrane region" description="Helical" evidence="1">
    <location>
        <begin position="151"/>
        <end position="171"/>
    </location>
</feature>
<protein>
    <submittedName>
        <fullName evidence="2">Peptidase M50B-like protein</fullName>
    </submittedName>
</protein>
<dbReference type="Pfam" id="PF13398">
    <property type="entry name" value="Peptidase_M50B"/>
    <property type="match status" value="1"/>
</dbReference>
<feature type="transmembrane region" description="Helical" evidence="1">
    <location>
        <begin position="191"/>
        <end position="210"/>
    </location>
</feature>
<evidence type="ECO:0000256" key="1">
    <source>
        <dbReference type="SAM" id="Phobius"/>
    </source>
</evidence>
<dbReference type="Proteomes" id="UP000256304">
    <property type="component" value="Unassembled WGS sequence"/>
</dbReference>
<dbReference type="AlphaFoldDB" id="A0A3D9RVD0"/>
<comment type="caution">
    <text evidence="2">The sequence shown here is derived from an EMBL/GenBank/DDBJ whole genome shotgun (WGS) entry which is preliminary data.</text>
</comment>
<dbReference type="PANTHER" id="PTHR33979:SF2">
    <property type="entry name" value="PEPTIDASE M50B-LIKE-DOMAIN-CONTAINING PROTEIN"/>
    <property type="match status" value="1"/>
</dbReference>
<feature type="transmembrane region" description="Helical" evidence="1">
    <location>
        <begin position="67"/>
        <end position="88"/>
    </location>
</feature>
<accession>A0A3D9RVD0</accession>